<dbReference type="Proteomes" id="UP000325292">
    <property type="component" value="Chromosome"/>
</dbReference>
<keyword evidence="2" id="KW-1185">Reference proteome</keyword>
<protein>
    <recommendedName>
        <fullName evidence="3">Glycosyltransferase</fullName>
    </recommendedName>
</protein>
<dbReference type="PANTHER" id="PTHR12526">
    <property type="entry name" value="GLYCOSYLTRANSFERASE"/>
    <property type="match status" value="1"/>
</dbReference>
<evidence type="ECO:0008006" key="3">
    <source>
        <dbReference type="Google" id="ProtNLM"/>
    </source>
</evidence>
<dbReference type="Gene3D" id="3.40.50.2000">
    <property type="entry name" value="Glycogen Phosphorylase B"/>
    <property type="match status" value="1"/>
</dbReference>
<evidence type="ECO:0000313" key="2">
    <source>
        <dbReference type="Proteomes" id="UP000325292"/>
    </source>
</evidence>
<dbReference type="EMBL" id="CP019454">
    <property type="protein sequence ID" value="AUW95084.1"/>
    <property type="molecule type" value="Genomic_DNA"/>
</dbReference>
<proteinExistence type="predicted"/>
<accession>A0ABM6RUB7</accession>
<evidence type="ECO:0000313" key="1">
    <source>
        <dbReference type="EMBL" id="AUW95084.1"/>
    </source>
</evidence>
<reference evidence="1 2" key="1">
    <citation type="journal article" date="2019" name="Sci. Rep.">
        <title>Sulfobacillus thermotolerans: new insights into resistance and metabolic capacities of acidophilic chemolithotrophs.</title>
        <authorList>
            <person name="Panyushkina A.E."/>
            <person name="Babenko V.V."/>
            <person name="Nikitina A.S."/>
            <person name="Selezneva O.V."/>
            <person name="Tsaplina I.A."/>
            <person name="Letarova M.A."/>
            <person name="Kostryukova E.S."/>
            <person name="Letarov A.V."/>
        </authorList>
    </citation>
    <scope>NUCLEOTIDE SEQUENCE [LARGE SCALE GENOMIC DNA]</scope>
    <source>
        <strain evidence="1 2">Kr1</strain>
    </source>
</reference>
<dbReference type="SUPFAM" id="SSF53756">
    <property type="entry name" value="UDP-Glycosyltransferase/glycogen phosphorylase"/>
    <property type="match status" value="1"/>
</dbReference>
<gene>
    <name evidence="1" type="ORF">BXT84_14915</name>
</gene>
<dbReference type="PANTHER" id="PTHR12526:SF600">
    <property type="entry name" value="GLYCOSYL TRANSFERASE GROUP 1"/>
    <property type="match status" value="1"/>
</dbReference>
<sequence>MTIKHLLMVGHYPLDALDRAPKVRIYRMAEAFARHVQVTLITGTRRQRGPWLTEAWRHNLLKAVDAVYVESASSTATVRDLLFLRHAAQKNLPVAVFVRDYYQKFPDLYPLHGAKSYIMALLYGLTLRAYGAWADILYVPTQGLGDLLPKGSAQVRLLPPGAVTPVSLRHHETASAPWILYVGAGGPYDGVELLIEAMGHVHRQCPEARLALIMRRAEWPQARIPEYITVTEAAGPSLLPWYEKAAVAVIPRPDTAYTRLAWPVKLMDYLSYGIPVVVTDRSEAARFVERYRVGIHAAANARALAAALIAVISSPQYRQELSMHAYDAVHQAHSWDHRAQSVLADLDRLCEKA</sequence>
<organism evidence="1 2">
    <name type="scientific">Sulfobacillus thermotolerans</name>
    <dbReference type="NCBI Taxonomy" id="338644"/>
    <lineage>
        <taxon>Bacteria</taxon>
        <taxon>Bacillati</taxon>
        <taxon>Bacillota</taxon>
        <taxon>Clostridia</taxon>
        <taxon>Eubacteriales</taxon>
        <taxon>Clostridiales Family XVII. Incertae Sedis</taxon>
        <taxon>Sulfobacillus</taxon>
    </lineage>
</organism>
<dbReference type="Pfam" id="PF13692">
    <property type="entry name" value="Glyco_trans_1_4"/>
    <property type="match status" value="1"/>
</dbReference>
<name>A0ABM6RUB7_9FIRM</name>